<accession>A0A1H0D5Q2</accession>
<dbReference type="OrthoDB" id="4944883at2"/>
<dbReference type="InterPro" id="IPR050228">
    <property type="entry name" value="Carboxylesterase_BioH"/>
</dbReference>
<organism evidence="2 3">
    <name type="scientific">Actinacidiphila guanduensis</name>
    <dbReference type="NCBI Taxonomy" id="310781"/>
    <lineage>
        <taxon>Bacteria</taxon>
        <taxon>Bacillati</taxon>
        <taxon>Actinomycetota</taxon>
        <taxon>Actinomycetes</taxon>
        <taxon>Kitasatosporales</taxon>
        <taxon>Streptomycetaceae</taxon>
        <taxon>Actinacidiphila</taxon>
    </lineage>
</organism>
<evidence type="ECO:0000259" key="1">
    <source>
        <dbReference type="Pfam" id="PF00561"/>
    </source>
</evidence>
<dbReference type="GO" id="GO:0003824">
    <property type="term" value="F:catalytic activity"/>
    <property type="evidence" value="ECO:0007669"/>
    <property type="project" value="UniProtKB-ARBA"/>
</dbReference>
<dbReference type="InterPro" id="IPR000073">
    <property type="entry name" value="AB_hydrolase_1"/>
</dbReference>
<sequence length="278" mass="29193">MGNVPGMASVRTGLGPVHFVERGQGLPVVLLHANLHDHRDYGGVLDGLAEHFRVLAPDWPGHGASGPIPPGRTVGAGELADVLVDFTDRLDPGPAVLVGNSVGGFAAARLAITHPERVAGLVLVNSGGFTRRGPHVALGTRLLGRPGIYRRVSPFLVPRYMAPRTEEDRRITAETVARGSSGTGARTAAGLWRSFGHTSFDLRPLAARITAPTLVAFGRRDIVFTRGAGRQTRAAIPGARLRTFDTGHVVFASDPAGFLAEVLPFAEAAHRAARGAAA</sequence>
<keyword evidence="3" id="KW-1185">Reference proteome</keyword>
<dbReference type="Gene3D" id="3.40.50.1820">
    <property type="entry name" value="alpha/beta hydrolase"/>
    <property type="match status" value="1"/>
</dbReference>
<name>A0A1H0D5Q2_9ACTN</name>
<proteinExistence type="predicted"/>
<reference evidence="2 3" key="1">
    <citation type="submission" date="2016-10" db="EMBL/GenBank/DDBJ databases">
        <authorList>
            <person name="de Groot N.N."/>
        </authorList>
    </citation>
    <scope>NUCLEOTIDE SEQUENCE [LARGE SCALE GENOMIC DNA]</scope>
    <source>
        <strain evidence="2 3">CGMCC 4.2022</strain>
    </source>
</reference>
<dbReference type="SUPFAM" id="SSF53474">
    <property type="entry name" value="alpha/beta-Hydrolases"/>
    <property type="match status" value="1"/>
</dbReference>
<feature type="domain" description="AB hydrolase-1" evidence="1">
    <location>
        <begin position="27"/>
        <end position="254"/>
    </location>
</feature>
<dbReference type="STRING" id="310781.SAMN05216259_10579"/>
<gene>
    <name evidence="2" type="ORF">SAMN05216259_10579</name>
</gene>
<dbReference type="InterPro" id="IPR029058">
    <property type="entry name" value="AB_hydrolase_fold"/>
</dbReference>
<protein>
    <submittedName>
        <fullName evidence="2">Pimeloyl-ACP methyl ester carboxylesterase</fullName>
    </submittedName>
</protein>
<dbReference type="Proteomes" id="UP000199341">
    <property type="component" value="Unassembled WGS sequence"/>
</dbReference>
<dbReference type="PANTHER" id="PTHR43194">
    <property type="entry name" value="HYDROLASE ALPHA/BETA FOLD FAMILY"/>
    <property type="match status" value="1"/>
</dbReference>
<dbReference type="PANTHER" id="PTHR43194:SF5">
    <property type="entry name" value="PIMELOYL-[ACYL-CARRIER PROTEIN] METHYL ESTER ESTERASE"/>
    <property type="match status" value="1"/>
</dbReference>
<dbReference type="Pfam" id="PF00561">
    <property type="entry name" value="Abhydrolase_1"/>
    <property type="match status" value="1"/>
</dbReference>
<evidence type="ECO:0000313" key="3">
    <source>
        <dbReference type="Proteomes" id="UP000199341"/>
    </source>
</evidence>
<dbReference type="AlphaFoldDB" id="A0A1H0D5Q2"/>
<dbReference type="PRINTS" id="PR00111">
    <property type="entry name" value="ABHYDROLASE"/>
</dbReference>
<evidence type="ECO:0000313" key="2">
    <source>
        <dbReference type="EMBL" id="SDN65399.1"/>
    </source>
</evidence>
<dbReference type="EMBL" id="FNIE01000005">
    <property type="protein sequence ID" value="SDN65399.1"/>
    <property type="molecule type" value="Genomic_DNA"/>
</dbReference>